<dbReference type="EMBL" id="CP001614">
    <property type="protein sequence ID" value="ACR13887.1"/>
    <property type="molecule type" value="Genomic_DNA"/>
</dbReference>
<evidence type="ECO:0000313" key="3">
    <source>
        <dbReference type="Proteomes" id="UP000009080"/>
    </source>
</evidence>
<accession>C5BN34</accession>
<sequence>MNVEISENSDDPEPTDNKWFLLVEEFRARHTEILHYQNETKQIVFWSVASTGALWAWVVQNKSNADAQIFMSFVIFLPLIIVLYCGLRWRLLEHFIETNSKYIRSDIEHFFQKNYWGGRHTYNAKRKIVKMRFFHLEKRRGFKI</sequence>
<reference evidence="2 3" key="1">
    <citation type="journal article" date="2009" name="PLoS ONE">
        <title>The complete genome of Teredinibacter turnerae T7901: an intracellular endosymbiont of marine wood-boring bivalves (shipworms).</title>
        <authorList>
            <person name="Yang J.C."/>
            <person name="Madupu R."/>
            <person name="Durkin A.S."/>
            <person name="Ekborg N.A."/>
            <person name="Pedamallu C.S."/>
            <person name="Hostetler J.B."/>
            <person name="Radune D."/>
            <person name="Toms B.S."/>
            <person name="Henrissat B."/>
            <person name="Coutinho P.M."/>
            <person name="Schwarz S."/>
            <person name="Field L."/>
            <person name="Trindade-Silva A.E."/>
            <person name="Soares C.A.G."/>
            <person name="Elshahawi S."/>
            <person name="Hanora A."/>
            <person name="Schmidt E.W."/>
            <person name="Haygood M.G."/>
            <person name="Posfai J."/>
            <person name="Benner J."/>
            <person name="Madinger C."/>
            <person name="Nove J."/>
            <person name="Anton B."/>
            <person name="Chaudhary K."/>
            <person name="Foster J."/>
            <person name="Holman A."/>
            <person name="Kumar S."/>
            <person name="Lessard P.A."/>
            <person name="Luyten Y.A."/>
            <person name="Slatko B."/>
            <person name="Wood N."/>
            <person name="Wu B."/>
            <person name="Teplitski M."/>
            <person name="Mougous J.D."/>
            <person name="Ward N."/>
            <person name="Eisen J.A."/>
            <person name="Badger J.H."/>
            <person name="Distel D.L."/>
        </authorList>
    </citation>
    <scope>NUCLEOTIDE SEQUENCE [LARGE SCALE GENOMIC DNA]</scope>
    <source>
        <strain evidence="3">ATCC 39867 / T7901</strain>
    </source>
</reference>
<keyword evidence="1" id="KW-0472">Membrane</keyword>
<name>C5BN34_TERTT</name>
<feature type="transmembrane region" description="Helical" evidence="1">
    <location>
        <begin position="67"/>
        <end position="87"/>
    </location>
</feature>
<keyword evidence="1" id="KW-1133">Transmembrane helix</keyword>
<dbReference type="KEGG" id="ttu:TERTU_0533"/>
<gene>
    <name evidence="2" type="ordered locus">TERTU_0533</name>
</gene>
<evidence type="ECO:0000313" key="2">
    <source>
        <dbReference type="EMBL" id="ACR13887.1"/>
    </source>
</evidence>
<keyword evidence="1" id="KW-0812">Transmembrane</keyword>
<dbReference type="HOGENOM" id="CLU_1795546_0_0_6"/>
<evidence type="ECO:0000256" key="1">
    <source>
        <dbReference type="SAM" id="Phobius"/>
    </source>
</evidence>
<dbReference type="RefSeq" id="WP_015820002.1">
    <property type="nucleotide sequence ID" value="NC_012997.1"/>
</dbReference>
<keyword evidence="3" id="KW-1185">Reference proteome</keyword>
<proteinExistence type="predicted"/>
<dbReference type="AlphaFoldDB" id="C5BN34"/>
<feature type="transmembrane region" description="Helical" evidence="1">
    <location>
        <begin position="43"/>
        <end position="61"/>
    </location>
</feature>
<dbReference type="STRING" id="377629.TERTU_0533"/>
<organism evidence="2 3">
    <name type="scientific">Teredinibacter turnerae (strain ATCC 39867 / T7901)</name>
    <dbReference type="NCBI Taxonomy" id="377629"/>
    <lineage>
        <taxon>Bacteria</taxon>
        <taxon>Pseudomonadati</taxon>
        <taxon>Pseudomonadota</taxon>
        <taxon>Gammaproteobacteria</taxon>
        <taxon>Cellvibrionales</taxon>
        <taxon>Cellvibrionaceae</taxon>
        <taxon>Teredinibacter</taxon>
    </lineage>
</organism>
<dbReference type="Proteomes" id="UP000009080">
    <property type="component" value="Chromosome"/>
</dbReference>
<protein>
    <submittedName>
        <fullName evidence="2">Uncharacterized protein</fullName>
    </submittedName>
</protein>